<dbReference type="Pfam" id="PF00023">
    <property type="entry name" value="Ank"/>
    <property type="match status" value="1"/>
</dbReference>
<feature type="compositionally biased region" description="Polar residues" evidence="2">
    <location>
        <begin position="481"/>
        <end position="490"/>
    </location>
</feature>
<dbReference type="GO" id="GO:0030160">
    <property type="term" value="F:synaptic receptor adaptor activity"/>
    <property type="evidence" value="ECO:0007669"/>
    <property type="project" value="TreeGrafter"/>
</dbReference>
<name>A0A1Y2CME3_9FUNG</name>
<dbReference type="Proteomes" id="UP000193642">
    <property type="component" value="Unassembled WGS sequence"/>
</dbReference>
<dbReference type="SMART" id="SM00248">
    <property type="entry name" value="ANK"/>
    <property type="match status" value="5"/>
</dbReference>
<evidence type="ECO:0000313" key="3">
    <source>
        <dbReference type="EMBL" id="ORY48189.1"/>
    </source>
</evidence>
<feature type="repeat" description="ANK" evidence="1">
    <location>
        <begin position="359"/>
        <end position="391"/>
    </location>
</feature>
<proteinExistence type="predicted"/>
<reference evidence="3 4" key="1">
    <citation type="submission" date="2016-07" db="EMBL/GenBank/DDBJ databases">
        <title>Pervasive Adenine N6-methylation of Active Genes in Fungi.</title>
        <authorList>
            <consortium name="DOE Joint Genome Institute"/>
            <person name="Mondo S.J."/>
            <person name="Dannebaum R.O."/>
            <person name="Kuo R.C."/>
            <person name="Labutti K."/>
            <person name="Haridas S."/>
            <person name="Kuo A."/>
            <person name="Salamov A."/>
            <person name="Ahrendt S.R."/>
            <person name="Lipzen A."/>
            <person name="Sullivan W."/>
            <person name="Andreopoulos W.B."/>
            <person name="Clum A."/>
            <person name="Lindquist E."/>
            <person name="Daum C."/>
            <person name="Ramamoorthy G.K."/>
            <person name="Gryganskyi A."/>
            <person name="Culley D."/>
            <person name="Magnuson J.K."/>
            <person name="James T.Y."/>
            <person name="O'Malley M.A."/>
            <person name="Stajich J.E."/>
            <person name="Spatafora J.W."/>
            <person name="Visel A."/>
            <person name="Grigoriev I.V."/>
        </authorList>
    </citation>
    <scope>NUCLEOTIDE SEQUENCE [LARGE SCALE GENOMIC DNA]</scope>
    <source>
        <strain evidence="3 4">JEL800</strain>
    </source>
</reference>
<feature type="compositionally biased region" description="Polar residues" evidence="2">
    <location>
        <begin position="456"/>
        <end position="469"/>
    </location>
</feature>
<evidence type="ECO:0000256" key="1">
    <source>
        <dbReference type="PROSITE-ProRule" id="PRU00023"/>
    </source>
</evidence>
<evidence type="ECO:0000256" key="2">
    <source>
        <dbReference type="SAM" id="MobiDB-lite"/>
    </source>
</evidence>
<dbReference type="Gene3D" id="1.25.40.20">
    <property type="entry name" value="Ankyrin repeat-containing domain"/>
    <property type="match status" value="1"/>
</dbReference>
<dbReference type="InterPro" id="IPR002110">
    <property type="entry name" value="Ankyrin_rpt"/>
</dbReference>
<feature type="repeat" description="ANK" evidence="1">
    <location>
        <begin position="223"/>
        <end position="255"/>
    </location>
</feature>
<dbReference type="PROSITE" id="PS50297">
    <property type="entry name" value="ANK_REP_REGION"/>
    <property type="match status" value="2"/>
</dbReference>
<dbReference type="Pfam" id="PF12796">
    <property type="entry name" value="Ank_2"/>
    <property type="match status" value="1"/>
</dbReference>
<dbReference type="PROSITE" id="PS50088">
    <property type="entry name" value="ANK_REPEAT"/>
    <property type="match status" value="4"/>
</dbReference>
<feature type="region of interest" description="Disordered" evidence="2">
    <location>
        <begin position="456"/>
        <end position="531"/>
    </location>
</feature>
<accession>A0A1Y2CME3</accession>
<dbReference type="EMBL" id="MCGO01000012">
    <property type="protein sequence ID" value="ORY48189.1"/>
    <property type="molecule type" value="Genomic_DNA"/>
</dbReference>
<evidence type="ECO:0000313" key="4">
    <source>
        <dbReference type="Proteomes" id="UP000193642"/>
    </source>
</evidence>
<dbReference type="PANTHER" id="PTHR24135:SF28">
    <property type="entry name" value="LD13733P"/>
    <property type="match status" value="1"/>
</dbReference>
<keyword evidence="4" id="KW-1185">Reference proteome</keyword>
<feature type="repeat" description="ANK" evidence="1">
    <location>
        <begin position="292"/>
        <end position="324"/>
    </location>
</feature>
<feature type="compositionally biased region" description="Polar residues" evidence="2">
    <location>
        <begin position="36"/>
        <end position="46"/>
    </location>
</feature>
<feature type="compositionally biased region" description="Pro residues" evidence="2">
    <location>
        <begin position="18"/>
        <end position="27"/>
    </location>
</feature>
<dbReference type="InterPro" id="IPR051569">
    <property type="entry name" value="SHANK"/>
</dbReference>
<dbReference type="STRING" id="329046.A0A1Y2CME3"/>
<dbReference type="InterPro" id="IPR036770">
    <property type="entry name" value="Ankyrin_rpt-contain_sf"/>
</dbReference>
<keyword evidence="1" id="KW-0040">ANK repeat</keyword>
<dbReference type="OrthoDB" id="5401212at2759"/>
<protein>
    <submittedName>
        <fullName evidence="3">Ankyrin</fullName>
    </submittedName>
</protein>
<dbReference type="AlphaFoldDB" id="A0A1Y2CME3"/>
<gene>
    <name evidence="3" type="ORF">BCR33DRAFT_735678</name>
</gene>
<dbReference type="SUPFAM" id="SSF48403">
    <property type="entry name" value="Ankyrin repeat"/>
    <property type="match status" value="1"/>
</dbReference>
<organism evidence="3 4">
    <name type="scientific">Rhizoclosmatium globosum</name>
    <dbReference type="NCBI Taxonomy" id="329046"/>
    <lineage>
        <taxon>Eukaryota</taxon>
        <taxon>Fungi</taxon>
        <taxon>Fungi incertae sedis</taxon>
        <taxon>Chytridiomycota</taxon>
        <taxon>Chytridiomycota incertae sedis</taxon>
        <taxon>Chytridiomycetes</taxon>
        <taxon>Chytridiales</taxon>
        <taxon>Chytriomycetaceae</taxon>
        <taxon>Rhizoclosmatium</taxon>
    </lineage>
</organism>
<feature type="compositionally biased region" description="Polar residues" evidence="2">
    <location>
        <begin position="515"/>
        <end position="524"/>
    </location>
</feature>
<dbReference type="GO" id="GO:0035255">
    <property type="term" value="F:ionotropic glutamate receptor binding"/>
    <property type="evidence" value="ECO:0007669"/>
    <property type="project" value="TreeGrafter"/>
</dbReference>
<sequence>MMYRSKSLKTVSASPTSLVPPPLPGPPRSASGASVNSDSATPKASSIQIAHKSATNVANTASGQASAISTGEKASKSLASLSMGVLSPTSPLSQTTTILRVLITHIGLTKSLRAAMCDTVWAFKKQIIEKMNSDVKDVLNFGVFVAGTAGERGHFLDDKLTIESCCLDANGMDKVTDSDANPTIKNQKKFMDDITKGNIDKVRDRLHKGFDPNFETESGGFGTPETPLCVAALQDDIELLTVLLDNGAYLDFRSSDKLHCRSAFHVAVANNKMAAVKLFIQRGAWLEIPDARGMTPMFYAVSGGHFECVSKLLELKADASYVDDSGKTLLHMACLNNADQVTGLLIDFGYLDIEAVNVAGNTPLHLTATRNAVESARRLLIRGADREKTNKFGNTALQMAVMSGIPPPPQYSPDTTPIMPRRATPSDSQANRIPEDAAVTTFDKLSVKSPPIATTSKESLFVGRTQTSKIPGPPPGLPPGVSTNNPTVVTTLPRATVTRSRSSNASSRISSTSAEHQQTNSPHSSIPPPLRERVLNNKLTRPCSTSDVMLGNRASSESVLCDRRSVTAAPPQPSVKSATRGLSKLGSQSMMSIANLSMERKLVMRSVDDSIVDVAPSAIPLIHNGDVEDMVAAIANLKELVKTGLAHNAGTIMAELDSLSSRCQVLEKDLEAAVARLG</sequence>
<comment type="caution">
    <text evidence="3">The sequence shown here is derived from an EMBL/GenBank/DDBJ whole genome shotgun (WGS) entry which is preliminary data.</text>
</comment>
<dbReference type="PANTHER" id="PTHR24135">
    <property type="entry name" value="SH3 AND MULTIPLE ANKYRIN REPEAT DOMAINS PROTEIN"/>
    <property type="match status" value="1"/>
</dbReference>
<feature type="repeat" description="ANK" evidence="1">
    <location>
        <begin position="259"/>
        <end position="291"/>
    </location>
</feature>
<feature type="region of interest" description="Disordered" evidence="2">
    <location>
        <begin position="1"/>
        <end position="46"/>
    </location>
</feature>
<feature type="compositionally biased region" description="Low complexity" evidence="2">
    <location>
        <begin position="494"/>
        <end position="514"/>
    </location>
</feature>